<proteinExistence type="predicted"/>
<name>A0A2H4SIE6_CORMI</name>
<evidence type="ECO:0000313" key="3">
    <source>
        <dbReference type="Proteomes" id="UP000323067"/>
    </source>
</evidence>
<dbReference type="EMBL" id="CP023324">
    <property type="protein sequence ID" value="ATY62881.1"/>
    <property type="molecule type" value="Genomic_DNA"/>
</dbReference>
<dbReference type="VEuPathDB" id="FungiDB:CCM_08062"/>
<feature type="compositionally biased region" description="Basic and acidic residues" evidence="1">
    <location>
        <begin position="61"/>
        <end position="72"/>
    </location>
</feature>
<feature type="region of interest" description="Disordered" evidence="1">
    <location>
        <begin position="21"/>
        <end position="72"/>
    </location>
</feature>
<dbReference type="AlphaFoldDB" id="A0A2H4SIE6"/>
<reference evidence="2 3" key="1">
    <citation type="journal article" date="2017" name="BMC Genomics">
        <title>Chromosome level assembly and secondary metabolite potential of the parasitic fungus Cordyceps militaris.</title>
        <authorList>
            <person name="Kramer G.J."/>
            <person name="Nodwell J.R."/>
        </authorList>
    </citation>
    <scope>NUCLEOTIDE SEQUENCE [LARGE SCALE GENOMIC DNA]</scope>
    <source>
        <strain evidence="2 3">ATCC 34164</strain>
    </source>
</reference>
<accession>A0A2H4SIE6</accession>
<evidence type="ECO:0000256" key="1">
    <source>
        <dbReference type="SAM" id="MobiDB-lite"/>
    </source>
</evidence>
<gene>
    <name evidence="2" type="ORF">A9K55_006968</name>
</gene>
<protein>
    <submittedName>
        <fullName evidence="2">Uncharacterized protein</fullName>
    </submittedName>
</protein>
<dbReference type="VEuPathDB" id="FungiDB:A9K55_006968"/>
<evidence type="ECO:0000313" key="2">
    <source>
        <dbReference type="EMBL" id="ATY62881.1"/>
    </source>
</evidence>
<dbReference type="Proteomes" id="UP000323067">
    <property type="component" value="Chromosome vii"/>
</dbReference>
<sequence>MLVARFKQLKKVGSHITAVESRLPSHTDNKRTRQGLAPTPAHLDSPISATAPALTPSPYHIRVDARQGGVEH</sequence>
<organism evidence="2 3">
    <name type="scientific">Cordyceps militaris</name>
    <name type="common">Caterpillar fungus</name>
    <name type="synonym">Clavaria militaris</name>
    <dbReference type="NCBI Taxonomy" id="73501"/>
    <lineage>
        <taxon>Eukaryota</taxon>
        <taxon>Fungi</taxon>
        <taxon>Dikarya</taxon>
        <taxon>Ascomycota</taxon>
        <taxon>Pezizomycotina</taxon>
        <taxon>Sordariomycetes</taxon>
        <taxon>Hypocreomycetidae</taxon>
        <taxon>Hypocreales</taxon>
        <taxon>Cordycipitaceae</taxon>
        <taxon>Cordyceps</taxon>
    </lineage>
</organism>